<keyword evidence="3" id="KW-1185">Reference proteome</keyword>
<dbReference type="AlphaFoldDB" id="A0A7Z7LEP3"/>
<feature type="domain" description="DUF5615" evidence="1">
    <location>
        <begin position="4"/>
        <end position="112"/>
    </location>
</feature>
<evidence type="ECO:0000259" key="1">
    <source>
        <dbReference type="Pfam" id="PF18480"/>
    </source>
</evidence>
<evidence type="ECO:0000313" key="3">
    <source>
        <dbReference type="Proteomes" id="UP000250796"/>
    </source>
</evidence>
<protein>
    <recommendedName>
        <fullName evidence="1">DUF5615 domain-containing protein</fullName>
    </recommendedName>
</protein>
<sequence length="120" mass="13531">MKEKFKLDENLPEAALALFRKNNFDAVNVTEEQLAGATDECILTVCGNENRVLVTQDLDFSDITLLGRTEIPGIIIFRLKSQSREAVIETLEKLIPLLKENSATGKIMIVSENRIRIREV</sequence>
<dbReference type="RefSeq" id="WP_169698493.1">
    <property type="nucleotide sequence ID" value="NZ_LS974202.1"/>
</dbReference>
<dbReference type="InterPro" id="IPR041049">
    <property type="entry name" value="DUF5615"/>
</dbReference>
<dbReference type="Proteomes" id="UP000250796">
    <property type="component" value="Chromosome MESINF"/>
</dbReference>
<dbReference type="KEGG" id="minf:MESINF_0649"/>
<proteinExistence type="predicted"/>
<name>A0A7Z7LEP3_9BACT</name>
<evidence type="ECO:0000313" key="2">
    <source>
        <dbReference type="EMBL" id="SSC12098.1"/>
    </source>
</evidence>
<organism evidence="2 3">
    <name type="scientific">Mesotoga infera</name>
    <dbReference type="NCBI Taxonomy" id="1236046"/>
    <lineage>
        <taxon>Bacteria</taxon>
        <taxon>Thermotogati</taxon>
        <taxon>Thermotogota</taxon>
        <taxon>Thermotogae</taxon>
        <taxon>Kosmotogales</taxon>
        <taxon>Kosmotogaceae</taxon>
        <taxon>Mesotoga</taxon>
    </lineage>
</organism>
<dbReference type="Pfam" id="PF18480">
    <property type="entry name" value="DUF5615"/>
    <property type="match status" value="1"/>
</dbReference>
<dbReference type="EMBL" id="LS974202">
    <property type="protein sequence ID" value="SSC12098.1"/>
    <property type="molecule type" value="Genomic_DNA"/>
</dbReference>
<gene>
    <name evidence="2" type="ORF">MESINF_0649</name>
</gene>
<accession>A0A7Z7LEP3</accession>
<reference evidence="2 3" key="1">
    <citation type="submission" date="2017-01" db="EMBL/GenBank/DDBJ databases">
        <authorList>
            <person name="Erauso G."/>
        </authorList>
    </citation>
    <scope>NUCLEOTIDE SEQUENCE [LARGE SCALE GENOMIC DNA]</scope>
    <source>
        <strain evidence="2">MESINF1</strain>
    </source>
</reference>